<dbReference type="EMBL" id="BAAARW010000020">
    <property type="protein sequence ID" value="GAA2436088.1"/>
    <property type="molecule type" value="Genomic_DNA"/>
</dbReference>
<evidence type="ECO:0000313" key="2">
    <source>
        <dbReference type="EMBL" id="GAA2436088.1"/>
    </source>
</evidence>
<comment type="caution">
    <text evidence="2">The sequence shown here is derived from an EMBL/GenBank/DDBJ whole genome shotgun (WGS) entry which is preliminary data.</text>
</comment>
<sequence>MSNLIRSAKYHAEATSVVACIVSVVIGGGVVALACNTVDGDFNFVTYAVVTFICAVVGAVIAAVNGRIMCTLVGYRYSWLDFWVAVSSIAVGAVIGGFFEFPYIPDVVFGFTFGLCVACGSFIAFLAEGD</sequence>
<reference evidence="3" key="1">
    <citation type="journal article" date="2019" name="Int. J. Syst. Evol. Microbiol.">
        <title>The Global Catalogue of Microorganisms (GCM) 10K type strain sequencing project: providing services to taxonomists for standard genome sequencing and annotation.</title>
        <authorList>
            <consortium name="The Broad Institute Genomics Platform"/>
            <consortium name="The Broad Institute Genome Sequencing Center for Infectious Disease"/>
            <person name="Wu L."/>
            <person name="Ma J."/>
        </authorList>
    </citation>
    <scope>NUCLEOTIDE SEQUENCE [LARGE SCALE GENOMIC DNA]</scope>
    <source>
        <strain evidence="3">JCM 3325</strain>
    </source>
</reference>
<dbReference type="RefSeq" id="WP_344593212.1">
    <property type="nucleotide sequence ID" value="NZ_BAAARW010000020.1"/>
</dbReference>
<feature type="transmembrane region" description="Helical" evidence="1">
    <location>
        <begin position="107"/>
        <end position="127"/>
    </location>
</feature>
<evidence type="ECO:0000256" key="1">
    <source>
        <dbReference type="SAM" id="Phobius"/>
    </source>
</evidence>
<evidence type="ECO:0000313" key="3">
    <source>
        <dbReference type="Proteomes" id="UP001501231"/>
    </source>
</evidence>
<gene>
    <name evidence="2" type="ORF">GCM10010191_58610</name>
</gene>
<accession>A0ABP5WWX4</accession>
<name>A0ABP5WWX4_9ACTN</name>
<feature type="transmembrane region" description="Helical" evidence="1">
    <location>
        <begin position="77"/>
        <end position="101"/>
    </location>
</feature>
<keyword evidence="3" id="KW-1185">Reference proteome</keyword>
<feature type="transmembrane region" description="Helical" evidence="1">
    <location>
        <begin position="44"/>
        <end position="65"/>
    </location>
</feature>
<keyword evidence="1" id="KW-0812">Transmembrane</keyword>
<feature type="transmembrane region" description="Helical" evidence="1">
    <location>
        <begin position="12"/>
        <end position="32"/>
    </location>
</feature>
<keyword evidence="1" id="KW-1133">Transmembrane helix</keyword>
<dbReference type="Proteomes" id="UP001501231">
    <property type="component" value="Unassembled WGS sequence"/>
</dbReference>
<protein>
    <submittedName>
        <fullName evidence="2">Uncharacterized protein</fullName>
    </submittedName>
</protein>
<organism evidence="2 3">
    <name type="scientific">Actinomadura vinacea</name>
    <dbReference type="NCBI Taxonomy" id="115336"/>
    <lineage>
        <taxon>Bacteria</taxon>
        <taxon>Bacillati</taxon>
        <taxon>Actinomycetota</taxon>
        <taxon>Actinomycetes</taxon>
        <taxon>Streptosporangiales</taxon>
        <taxon>Thermomonosporaceae</taxon>
        <taxon>Actinomadura</taxon>
    </lineage>
</organism>
<proteinExistence type="predicted"/>
<keyword evidence="1" id="KW-0472">Membrane</keyword>
<dbReference type="PROSITE" id="PS51257">
    <property type="entry name" value="PROKAR_LIPOPROTEIN"/>
    <property type="match status" value="1"/>
</dbReference>